<dbReference type="InterPro" id="IPR018171">
    <property type="entry name" value="Pept_tRNA_hydro_CS"/>
</dbReference>
<dbReference type="SUPFAM" id="SSF53178">
    <property type="entry name" value="Peptidyl-tRNA hydrolase-like"/>
    <property type="match status" value="1"/>
</dbReference>
<evidence type="ECO:0000313" key="6">
    <source>
        <dbReference type="EMBL" id="CAB4558502.1"/>
    </source>
</evidence>
<dbReference type="EMBL" id="CAEZTC010000065">
    <property type="protein sequence ID" value="CAB4558502.1"/>
    <property type="molecule type" value="Genomic_DNA"/>
</dbReference>
<evidence type="ECO:0000256" key="4">
    <source>
        <dbReference type="ARBA" id="ARBA00022884"/>
    </source>
</evidence>
<keyword evidence="4" id="KW-0694">RNA-binding</keyword>
<evidence type="ECO:0000256" key="1">
    <source>
        <dbReference type="ARBA" id="ARBA00013260"/>
    </source>
</evidence>
<reference evidence="6" key="1">
    <citation type="submission" date="2020-05" db="EMBL/GenBank/DDBJ databases">
        <authorList>
            <person name="Chiriac C."/>
            <person name="Salcher M."/>
            <person name="Ghai R."/>
            <person name="Kavagutti S V."/>
        </authorList>
    </citation>
    <scope>NUCLEOTIDE SEQUENCE</scope>
</reference>
<sequence>MLRRSNSGSGDMDRILIVGLGNPGKKYARTRHNVGTEAVEILARRIGSSFKIGRDKAQVIEARLHDKAVVVAIPTTYMNESGEAVGALCRRFKITPANVIVLHDELDLEPGSVKLKFGGGLAGHNGLKSISQHLRTDDYIRVRIGVGKPQSKEQGANFVLSSIPAAERKILDVAAEIAADAVEKILTTDVAAAMQEFNAR</sequence>
<dbReference type="Gene3D" id="3.40.50.1470">
    <property type="entry name" value="Peptidyl-tRNA hydrolase"/>
    <property type="match status" value="1"/>
</dbReference>
<dbReference type="PANTHER" id="PTHR17224">
    <property type="entry name" value="PEPTIDYL-TRNA HYDROLASE"/>
    <property type="match status" value="1"/>
</dbReference>
<dbReference type="InterPro" id="IPR001328">
    <property type="entry name" value="Pept_tRNA_hydro"/>
</dbReference>
<keyword evidence="2" id="KW-0820">tRNA-binding</keyword>
<name>A0A6J6D430_9ZZZZ</name>
<dbReference type="GO" id="GO:0004045">
    <property type="term" value="F:peptidyl-tRNA hydrolase activity"/>
    <property type="evidence" value="ECO:0007669"/>
    <property type="project" value="UniProtKB-EC"/>
</dbReference>
<dbReference type="EC" id="3.1.1.29" evidence="1"/>
<evidence type="ECO:0000256" key="2">
    <source>
        <dbReference type="ARBA" id="ARBA00022555"/>
    </source>
</evidence>
<dbReference type="InterPro" id="IPR036416">
    <property type="entry name" value="Pept_tRNA_hydro_sf"/>
</dbReference>
<dbReference type="GO" id="GO:0000049">
    <property type="term" value="F:tRNA binding"/>
    <property type="evidence" value="ECO:0007669"/>
    <property type="project" value="UniProtKB-KW"/>
</dbReference>
<gene>
    <name evidence="6" type="ORF">UFOPK1572_00656</name>
</gene>
<dbReference type="FunFam" id="3.40.50.1470:FF:000001">
    <property type="entry name" value="Peptidyl-tRNA hydrolase"/>
    <property type="match status" value="1"/>
</dbReference>
<keyword evidence="3" id="KW-0378">Hydrolase</keyword>
<dbReference type="PROSITE" id="PS01195">
    <property type="entry name" value="PEPT_TRNA_HYDROL_1"/>
    <property type="match status" value="1"/>
</dbReference>
<dbReference type="PANTHER" id="PTHR17224:SF1">
    <property type="entry name" value="PEPTIDYL-TRNA HYDROLASE"/>
    <property type="match status" value="1"/>
</dbReference>
<evidence type="ECO:0000256" key="3">
    <source>
        <dbReference type="ARBA" id="ARBA00022801"/>
    </source>
</evidence>
<dbReference type="CDD" id="cd00462">
    <property type="entry name" value="PTH"/>
    <property type="match status" value="1"/>
</dbReference>
<dbReference type="NCBIfam" id="TIGR00447">
    <property type="entry name" value="pth"/>
    <property type="match status" value="1"/>
</dbReference>
<comment type="similarity">
    <text evidence="5">Belongs to the PTH family.</text>
</comment>
<proteinExistence type="inferred from homology"/>
<dbReference type="HAMAP" id="MF_00083">
    <property type="entry name" value="Pept_tRNA_hydro_bact"/>
    <property type="match status" value="1"/>
</dbReference>
<dbReference type="Pfam" id="PF01195">
    <property type="entry name" value="Pept_tRNA_hydro"/>
    <property type="match status" value="1"/>
</dbReference>
<accession>A0A6J6D430</accession>
<organism evidence="6">
    <name type="scientific">freshwater metagenome</name>
    <dbReference type="NCBI Taxonomy" id="449393"/>
    <lineage>
        <taxon>unclassified sequences</taxon>
        <taxon>metagenomes</taxon>
        <taxon>ecological metagenomes</taxon>
    </lineage>
</organism>
<dbReference type="AlphaFoldDB" id="A0A6J6D430"/>
<protein>
    <recommendedName>
        <fullName evidence="1">peptidyl-tRNA hydrolase</fullName>
        <ecNumber evidence="1">3.1.1.29</ecNumber>
    </recommendedName>
</protein>
<evidence type="ECO:0000256" key="5">
    <source>
        <dbReference type="ARBA" id="ARBA00038063"/>
    </source>
</evidence>
<dbReference type="PROSITE" id="PS01196">
    <property type="entry name" value="PEPT_TRNA_HYDROL_2"/>
    <property type="match status" value="1"/>
</dbReference>